<dbReference type="Proteomes" id="UP000031366">
    <property type="component" value="Unassembled WGS sequence"/>
</dbReference>
<dbReference type="NCBIfam" id="TIGR02666">
    <property type="entry name" value="moaA"/>
    <property type="match status" value="1"/>
</dbReference>
<keyword evidence="7" id="KW-0408">Iron</keyword>
<dbReference type="EC" id="4.1.99.22" evidence="2"/>
<dbReference type="SMART" id="SM00729">
    <property type="entry name" value="Elp3"/>
    <property type="match status" value="1"/>
</dbReference>
<name>A0A0C1U820_9CLOT</name>
<evidence type="ECO:0000256" key="6">
    <source>
        <dbReference type="ARBA" id="ARBA00022741"/>
    </source>
</evidence>
<dbReference type="InterPro" id="IPR050105">
    <property type="entry name" value="MoCo_biosynth_MoaA/MoaC"/>
</dbReference>
<comment type="caution">
    <text evidence="14">The sequence shown here is derived from an EMBL/GenBank/DDBJ whole genome shotgun (WGS) entry which is preliminary data.</text>
</comment>
<dbReference type="GO" id="GO:0061799">
    <property type="term" value="F:cyclic pyranopterin monophosphate synthase activity"/>
    <property type="evidence" value="ECO:0007669"/>
    <property type="project" value="TreeGrafter"/>
</dbReference>
<keyword evidence="10" id="KW-0501">Molybdenum cofactor biosynthesis</keyword>
<keyword evidence="5" id="KW-0479">Metal-binding</keyword>
<sequence length="331" mass="37264">MMKRKGASVNMIDSYGRIIDYMRISITDRCNLRCKYCMPNGIEWTSMKEILTFEEIERICKSVASLGIHSIKITGGEPLVRKDCAKLVGMIKKIPGIEKVTITTNGVLLSQHLGDLIAAGIDGINVSLDSLKPNIFYEITGLNALDKAIEGIKKAVEKKVSVKINSVLMEEKNSEEWRQLIQLSNKMPVDVRFIEMMPIGYGRKFKAVNNEELLFKIKQEYPHIEKDMKKHGNGPAIYYHIPGFQGSIGFISAMHGKFCEGCNRIRITAKGFLKPCLCYDSGADLKEVLRNESQIELLDTMKKLIEKKPKAHCFDQLEKITEGEAMIKIGG</sequence>
<evidence type="ECO:0000256" key="8">
    <source>
        <dbReference type="ARBA" id="ARBA00023014"/>
    </source>
</evidence>
<dbReference type="GO" id="GO:0061798">
    <property type="term" value="F:GTP 3',8'-cyclase activity"/>
    <property type="evidence" value="ECO:0007669"/>
    <property type="project" value="UniProtKB-EC"/>
</dbReference>
<keyword evidence="3" id="KW-0004">4Fe-4S</keyword>
<comment type="catalytic activity">
    <reaction evidence="12">
        <text>GTP + AH2 + S-adenosyl-L-methionine = (8S)-3',8-cyclo-7,8-dihydroguanosine 5'-triphosphate + 5'-deoxyadenosine + L-methionine + A + H(+)</text>
        <dbReference type="Rhea" id="RHEA:49576"/>
        <dbReference type="ChEBI" id="CHEBI:13193"/>
        <dbReference type="ChEBI" id="CHEBI:15378"/>
        <dbReference type="ChEBI" id="CHEBI:17319"/>
        <dbReference type="ChEBI" id="CHEBI:17499"/>
        <dbReference type="ChEBI" id="CHEBI:37565"/>
        <dbReference type="ChEBI" id="CHEBI:57844"/>
        <dbReference type="ChEBI" id="CHEBI:59789"/>
        <dbReference type="ChEBI" id="CHEBI:131766"/>
        <dbReference type="EC" id="4.1.99.22"/>
    </reaction>
</comment>
<comment type="cofactor">
    <cofactor evidence="1">
        <name>[4Fe-4S] cluster</name>
        <dbReference type="ChEBI" id="CHEBI:49883"/>
    </cofactor>
</comment>
<dbReference type="EMBL" id="AYSO01000013">
    <property type="protein sequence ID" value="KIE47903.1"/>
    <property type="molecule type" value="Genomic_DNA"/>
</dbReference>
<dbReference type="PANTHER" id="PTHR22960:SF0">
    <property type="entry name" value="MOLYBDENUM COFACTOR BIOSYNTHESIS PROTEIN 1"/>
    <property type="match status" value="1"/>
</dbReference>
<organism evidence="14 15">
    <name type="scientific">Clostridium argentinense CDC 2741</name>
    <dbReference type="NCBI Taxonomy" id="1418104"/>
    <lineage>
        <taxon>Bacteria</taxon>
        <taxon>Bacillati</taxon>
        <taxon>Bacillota</taxon>
        <taxon>Clostridia</taxon>
        <taxon>Eubacteriales</taxon>
        <taxon>Clostridiaceae</taxon>
        <taxon>Clostridium</taxon>
    </lineage>
</organism>
<dbReference type="Gene3D" id="3.20.20.70">
    <property type="entry name" value="Aldolase class I"/>
    <property type="match status" value="1"/>
</dbReference>
<keyword evidence="9" id="KW-0342">GTP-binding</keyword>
<dbReference type="InterPro" id="IPR010505">
    <property type="entry name" value="MoaA_twitch"/>
</dbReference>
<dbReference type="GO" id="GO:0046872">
    <property type="term" value="F:metal ion binding"/>
    <property type="evidence" value="ECO:0007669"/>
    <property type="project" value="UniProtKB-KW"/>
</dbReference>
<keyword evidence="4" id="KW-0949">S-adenosyl-L-methionine</keyword>
<accession>A0A0C1U820</accession>
<evidence type="ECO:0000256" key="10">
    <source>
        <dbReference type="ARBA" id="ARBA00023150"/>
    </source>
</evidence>
<protein>
    <recommendedName>
        <fullName evidence="2">GTP 3',8-cyclase</fullName>
        <ecNumber evidence="2">4.1.99.22</ecNumber>
    </recommendedName>
</protein>
<evidence type="ECO:0000256" key="9">
    <source>
        <dbReference type="ARBA" id="ARBA00023134"/>
    </source>
</evidence>
<evidence type="ECO:0000256" key="2">
    <source>
        <dbReference type="ARBA" id="ARBA00012167"/>
    </source>
</evidence>
<evidence type="ECO:0000313" key="14">
    <source>
        <dbReference type="EMBL" id="KIE47903.1"/>
    </source>
</evidence>
<evidence type="ECO:0000256" key="4">
    <source>
        <dbReference type="ARBA" id="ARBA00022691"/>
    </source>
</evidence>
<dbReference type="InterPro" id="IPR007197">
    <property type="entry name" value="rSAM"/>
</dbReference>
<keyword evidence="11" id="KW-0456">Lyase</keyword>
<dbReference type="InterPro" id="IPR013483">
    <property type="entry name" value="MoaA"/>
</dbReference>
<evidence type="ECO:0000256" key="7">
    <source>
        <dbReference type="ARBA" id="ARBA00023004"/>
    </source>
</evidence>
<dbReference type="InterPro" id="IPR058240">
    <property type="entry name" value="rSAM_sf"/>
</dbReference>
<dbReference type="GO" id="GO:0051539">
    <property type="term" value="F:4 iron, 4 sulfur cluster binding"/>
    <property type="evidence" value="ECO:0007669"/>
    <property type="project" value="UniProtKB-KW"/>
</dbReference>
<proteinExistence type="predicted"/>
<dbReference type="AlphaFoldDB" id="A0A0C1U820"/>
<evidence type="ECO:0000256" key="1">
    <source>
        <dbReference type="ARBA" id="ARBA00001966"/>
    </source>
</evidence>
<evidence type="ECO:0000313" key="15">
    <source>
        <dbReference type="Proteomes" id="UP000031366"/>
    </source>
</evidence>
<dbReference type="STRING" id="29341.RSJ17_17240"/>
<reference evidence="14 15" key="1">
    <citation type="journal article" date="2015" name="Infect. Genet. Evol.">
        <title>Genomic sequences of six botulinum neurotoxin-producing strains representing three clostridial species illustrate the mobility and diversity of botulinum neurotoxin genes.</title>
        <authorList>
            <person name="Smith T.J."/>
            <person name="Hill K.K."/>
            <person name="Xie G."/>
            <person name="Foley B.T."/>
            <person name="Williamson C.H."/>
            <person name="Foster J.T."/>
            <person name="Johnson S.L."/>
            <person name="Chertkov O."/>
            <person name="Teshima H."/>
            <person name="Gibbons H.S."/>
            <person name="Johnsky L.A."/>
            <person name="Karavis M.A."/>
            <person name="Smith L.A."/>
        </authorList>
    </citation>
    <scope>NUCLEOTIDE SEQUENCE [LARGE SCALE GENOMIC DNA]</scope>
    <source>
        <strain evidence="14 15">CDC 2741</strain>
    </source>
</reference>
<keyword evidence="6" id="KW-0547">Nucleotide-binding</keyword>
<gene>
    <name evidence="14" type="primary">moaA</name>
    <name evidence="14" type="ORF">U732_3745</name>
</gene>
<keyword evidence="8" id="KW-0411">Iron-sulfur</keyword>
<dbReference type="InterPro" id="IPR006638">
    <property type="entry name" value="Elp3/MiaA/NifB-like_rSAM"/>
</dbReference>
<dbReference type="InterPro" id="IPR040064">
    <property type="entry name" value="MoaA-like"/>
</dbReference>
<dbReference type="SFLD" id="SFLDG01386">
    <property type="entry name" value="main_SPASM_domain-containing"/>
    <property type="match status" value="1"/>
</dbReference>
<feature type="domain" description="Radical SAM core" evidence="13">
    <location>
        <begin position="14"/>
        <end position="235"/>
    </location>
</feature>
<dbReference type="Pfam" id="PF04055">
    <property type="entry name" value="Radical_SAM"/>
    <property type="match status" value="1"/>
</dbReference>
<dbReference type="SFLD" id="SFLDG01383">
    <property type="entry name" value="cyclic_pyranopterin_phosphate"/>
    <property type="match status" value="1"/>
</dbReference>
<dbReference type="Pfam" id="PF06463">
    <property type="entry name" value="Mob_synth_C"/>
    <property type="match status" value="1"/>
</dbReference>
<dbReference type="SUPFAM" id="SSF102114">
    <property type="entry name" value="Radical SAM enzymes"/>
    <property type="match status" value="1"/>
</dbReference>
<dbReference type="PROSITE" id="PS01305">
    <property type="entry name" value="MOAA_NIFB_PQQE"/>
    <property type="match status" value="1"/>
</dbReference>
<dbReference type="InterPro" id="IPR000385">
    <property type="entry name" value="MoaA_NifB_PqqE_Fe-S-bd_CS"/>
</dbReference>
<evidence type="ECO:0000256" key="3">
    <source>
        <dbReference type="ARBA" id="ARBA00022485"/>
    </source>
</evidence>
<dbReference type="SFLD" id="SFLDG01067">
    <property type="entry name" value="SPASM/twitch_domain_containing"/>
    <property type="match status" value="1"/>
</dbReference>
<dbReference type="GO" id="GO:0006777">
    <property type="term" value="P:Mo-molybdopterin cofactor biosynthetic process"/>
    <property type="evidence" value="ECO:0007669"/>
    <property type="project" value="UniProtKB-KW"/>
</dbReference>
<dbReference type="CDD" id="cd01335">
    <property type="entry name" value="Radical_SAM"/>
    <property type="match status" value="1"/>
</dbReference>
<dbReference type="PANTHER" id="PTHR22960">
    <property type="entry name" value="MOLYBDOPTERIN COFACTOR SYNTHESIS PROTEIN A"/>
    <property type="match status" value="1"/>
</dbReference>
<evidence type="ECO:0000256" key="11">
    <source>
        <dbReference type="ARBA" id="ARBA00023239"/>
    </source>
</evidence>
<dbReference type="SFLD" id="SFLDS00029">
    <property type="entry name" value="Radical_SAM"/>
    <property type="match status" value="1"/>
</dbReference>
<dbReference type="UniPathway" id="UPA00344"/>
<dbReference type="GO" id="GO:0005525">
    <property type="term" value="F:GTP binding"/>
    <property type="evidence" value="ECO:0007669"/>
    <property type="project" value="UniProtKB-KW"/>
</dbReference>
<evidence type="ECO:0000259" key="13">
    <source>
        <dbReference type="PROSITE" id="PS51918"/>
    </source>
</evidence>
<keyword evidence="15" id="KW-1185">Reference proteome</keyword>
<dbReference type="CDD" id="cd21117">
    <property type="entry name" value="Twitch_MoaA"/>
    <property type="match status" value="1"/>
</dbReference>
<evidence type="ECO:0000256" key="12">
    <source>
        <dbReference type="ARBA" id="ARBA00048697"/>
    </source>
</evidence>
<evidence type="ECO:0000256" key="5">
    <source>
        <dbReference type="ARBA" id="ARBA00022723"/>
    </source>
</evidence>
<dbReference type="RefSeq" id="WP_335621819.1">
    <property type="nucleotide sequence ID" value="NZ_AYSO01000013.1"/>
</dbReference>
<dbReference type="InterPro" id="IPR013785">
    <property type="entry name" value="Aldolase_TIM"/>
</dbReference>
<dbReference type="PROSITE" id="PS51918">
    <property type="entry name" value="RADICAL_SAM"/>
    <property type="match status" value="1"/>
</dbReference>